<dbReference type="InterPro" id="IPR055170">
    <property type="entry name" value="GFO_IDH_MocA-like_dom"/>
</dbReference>
<reference evidence="3 4" key="1">
    <citation type="submission" date="2016-10" db="EMBL/GenBank/DDBJ databases">
        <authorList>
            <person name="de Groot N.N."/>
        </authorList>
    </citation>
    <scope>NUCLEOTIDE SEQUENCE [LARGE SCALE GENOMIC DNA]</scope>
    <source>
        <strain evidence="3 4">CGMCC 1.10457</strain>
    </source>
</reference>
<feature type="domain" description="GFO/IDH/MocA-like oxidoreductase" evidence="2">
    <location>
        <begin position="138"/>
        <end position="262"/>
    </location>
</feature>
<keyword evidence="4" id="KW-1185">Reference proteome</keyword>
<protein>
    <submittedName>
        <fullName evidence="3">Predicted dehydrogenase</fullName>
    </submittedName>
</protein>
<evidence type="ECO:0000259" key="2">
    <source>
        <dbReference type="Pfam" id="PF22725"/>
    </source>
</evidence>
<dbReference type="InterPro" id="IPR036291">
    <property type="entry name" value="NAD(P)-bd_dom_sf"/>
</dbReference>
<dbReference type="PANTHER" id="PTHR43249:SF1">
    <property type="entry name" value="D-GLUCOSIDE 3-DEHYDROGENASE"/>
    <property type="match status" value="1"/>
</dbReference>
<dbReference type="STRING" id="767519.SAMN05216559_0940"/>
<evidence type="ECO:0000313" key="3">
    <source>
        <dbReference type="EMBL" id="SFR91573.1"/>
    </source>
</evidence>
<dbReference type="GO" id="GO:0000166">
    <property type="term" value="F:nucleotide binding"/>
    <property type="evidence" value="ECO:0007669"/>
    <property type="project" value="InterPro"/>
</dbReference>
<dbReference type="EMBL" id="FOZK01000001">
    <property type="protein sequence ID" value="SFR91573.1"/>
    <property type="molecule type" value="Genomic_DNA"/>
</dbReference>
<organism evidence="3 4">
    <name type="scientific">Halomicrobium zhouii</name>
    <dbReference type="NCBI Taxonomy" id="767519"/>
    <lineage>
        <taxon>Archaea</taxon>
        <taxon>Methanobacteriati</taxon>
        <taxon>Methanobacteriota</taxon>
        <taxon>Stenosarchaea group</taxon>
        <taxon>Halobacteria</taxon>
        <taxon>Halobacteriales</taxon>
        <taxon>Haloarculaceae</taxon>
        <taxon>Halomicrobium</taxon>
    </lineage>
</organism>
<evidence type="ECO:0000313" key="4">
    <source>
        <dbReference type="Proteomes" id="UP000199062"/>
    </source>
</evidence>
<evidence type="ECO:0000259" key="1">
    <source>
        <dbReference type="Pfam" id="PF01408"/>
    </source>
</evidence>
<dbReference type="InterPro" id="IPR052515">
    <property type="entry name" value="Gfo/Idh/MocA_Oxidoreductase"/>
</dbReference>
<dbReference type="Pfam" id="PF01408">
    <property type="entry name" value="GFO_IDH_MocA"/>
    <property type="match status" value="1"/>
</dbReference>
<feature type="domain" description="Gfo/Idh/MocA-like oxidoreductase N-terminal" evidence="1">
    <location>
        <begin position="3"/>
        <end position="126"/>
    </location>
</feature>
<dbReference type="Pfam" id="PF22725">
    <property type="entry name" value="GFO_IDH_MocA_C3"/>
    <property type="match status" value="1"/>
</dbReference>
<dbReference type="AlphaFoldDB" id="A0A1I6KJZ4"/>
<name>A0A1I6KJZ4_9EURY</name>
<dbReference type="OrthoDB" id="25239at2157"/>
<sequence>MTVRIVLVGTGNQGEAWCRDFLPPNEADDTVEVVAAVDADADALERGRALLGLSPDRCYTDAQAAVAAHEADALALVVPPHVRESLVELAVEHDLDVLCEKPLADSLETAARIVRRVEDAGLKLGVTMTQRYRDDVTSLRRQVRSGEYGDVDAIYSRYAVNARSYGTWKPERLYDVANHPMLVEGAIHHLDLLADLAGDRVDRVFCNAWNPPYSEFVGDPNAHVHLVMENGTSVSYEASNTSAVTFNGWGDEHVRVDCAEATLLLDGHELRSFPYDAAEEDFLGNTRIEDGELLALAEGEKWGNTWLVERFAEWCEGGEPMETNARDNLQAMATVFAAIESDETGEAVDVQAMLADAEAAAGDGQQD</sequence>
<dbReference type="SUPFAM" id="SSF55347">
    <property type="entry name" value="Glyceraldehyde-3-phosphate dehydrogenase-like, C-terminal domain"/>
    <property type="match status" value="1"/>
</dbReference>
<accession>A0A1I6KJZ4</accession>
<proteinExistence type="predicted"/>
<dbReference type="PANTHER" id="PTHR43249">
    <property type="entry name" value="UDP-N-ACETYL-2-AMINO-2-DEOXY-D-GLUCURONATE OXIDASE"/>
    <property type="match status" value="1"/>
</dbReference>
<dbReference type="InterPro" id="IPR000683">
    <property type="entry name" value="Gfo/Idh/MocA-like_OxRdtase_N"/>
</dbReference>
<dbReference type="Proteomes" id="UP000199062">
    <property type="component" value="Unassembled WGS sequence"/>
</dbReference>
<dbReference type="RefSeq" id="WP_089814338.1">
    <property type="nucleotide sequence ID" value="NZ_FOZK01000001.1"/>
</dbReference>
<dbReference type="SUPFAM" id="SSF51735">
    <property type="entry name" value="NAD(P)-binding Rossmann-fold domains"/>
    <property type="match status" value="1"/>
</dbReference>
<gene>
    <name evidence="3" type="ORF">SAMN05216559_0940</name>
</gene>
<dbReference type="Gene3D" id="3.40.50.720">
    <property type="entry name" value="NAD(P)-binding Rossmann-like Domain"/>
    <property type="match status" value="1"/>
</dbReference>
<dbReference type="Gene3D" id="3.30.360.10">
    <property type="entry name" value="Dihydrodipicolinate Reductase, domain 2"/>
    <property type="match status" value="1"/>
</dbReference>